<evidence type="ECO:0000313" key="3">
    <source>
        <dbReference type="Proteomes" id="UP000251889"/>
    </source>
</evidence>
<name>A0A364Y5I2_9BACT</name>
<comment type="caution">
    <text evidence="2">The sequence shown here is derived from an EMBL/GenBank/DDBJ whole genome shotgun (WGS) entry which is preliminary data.</text>
</comment>
<protein>
    <recommendedName>
        <fullName evidence="4">MFS transporter</fullName>
    </recommendedName>
</protein>
<feature type="transmembrane region" description="Helical" evidence="1">
    <location>
        <begin position="12"/>
        <end position="32"/>
    </location>
</feature>
<dbReference type="EMBL" id="QMFY01000002">
    <property type="protein sequence ID" value="RAW02092.1"/>
    <property type="molecule type" value="Genomic_DNA"/>
</dbReference>
<keyword evidence="3" id="KW-1185">Reference proteome</keyword>
<feature type="transmembrane region" description="Helical" evidence="1">
    <location>
        <begin position="269"/>
        <end position="292"/>
    </location>
</feature>
<feature type="transmembrane region" description="Helical" evidence="1">
    <location>
        <begin position="44"/>
        <end position="65"/>
    </location>
</feature>
<dbReference type="Proteomes" id="UP000251889">
    <property type="component" value="Unassembled WGS sequence"/>
</dbReference>
<evidence type="ECO:0000256" key="1">
    <source>
        <dbReference type="SAM" id="Phobius"/>
    </source>
</evidence>
<feature type="transmembrane region" description="Helical" evidence="1">
    <location>
        <begin position="350"/>
        <end position="369"/>
    </location>
</feature>
<proteinExistence type="predicted"/>
<keyword evidence="1" id="KW-1133">Transmembrane helix</keyword>
<reference evidence="2 3" key="1">
    <citation type="submission" date="2018-06" db="EMBL/GenBank/DDBJ databases">
        <title>Chryseolinea flavus sp. nov., a member of the phylum Bacteroidetes isolated from soil.</title>
        <authorList>
            <person name="Li Y."/>
            <person name="Wang J."/>
        </authorList>
    </citation>
    <scope>NUCLEOTIDE SEQUENCE [LARGE SCALE GENOMIC DNA]</scope>
    <source>
        <strain evidence="2 3">SDU1-6</strain>
    </source>
</reference>
<keyword evidence="1" id="KW-0812">Transmembrane</keyword>
<gene>
    <name evidence="2" type="ORF">DQQ10_05945</name>
</gene>
<dbReference type="SUPFAM" id="SSF103473">
    <property type="entry name" value="MFS general substrate transporter"/>
    <property type="match status" value="1"/>
</dbReference>
<sequence>MKNEQDTSVKSPAFAALALAFASFGDAFLYPFLPVNFDDVGVPIAWVGVLLSINRVVRIISATWLVHAFAKYGLRAIMIVAVVLALTSTFGYGMATSVVAWIFFRVMWGLAFSAMRIGVLGYALQHERVGFALGVSRGLQESGPMITLMFTPWLLAHVAESVIFYVLAALSIPALYFAFALPRCDDKTPSFVDARVMCWPSTLNAITLVSSILIDGMLVVVLGSLFLNYRNNMTLFAATSLAAFYLGYRRICLVALSPVGGWLANRFSLHVVFMISIACVVVGLFTILAGWIGTGVVVVFTFYSVNSAITPACASKGKLHSLAAVAENATWRDIGAALGTLLGGFFLTSLYLNAVILITIFVLIILLFIHLGSPRKAFKVFYLWK</sequence>
<dbReference type="AlphaFoldDB" id="A0A364Y5I2"/>
<dbReference type="InterPro" id="IPR036259">
    <property type="entry name" value="MFS_trans_sf"/>
</dbReference>
<keyword evidence="1" id="KW-0472">Membrane</keyword>
<dbReference type="OrthoDB" id="5338069at2"/>
<evidence type="ECO:0000313" key="2">
    <source>
        <dbReference type="EMBL" id="RAW02092.1"/>
    </source>
</evidence>
<organism evidence="2 3">
    <name type="scientific">Pseudochryseolinea flava</name>
    <dbReference type="NCBI Taxonomy" id="2059302"/>
    <lineage>
        <taxon>Bacteria</taxon>
        <taxon>Pseudomonadati</taxon>
        <taxon>Bacteroidota</taxon>
        <taxon>Cytophagia</taxon>
        <taxon>Cytophagales</taxon>
        <taxon>Fulvivirgaceae</taxon>
        <taxon>Pseudochryseolinea</taxon>
    </lineage>
</organism>
<feature type="transmembrane region" description="Helical" evidence="1">
    <location>
        <begin position="202"/>
        <end position="226"/>
    </location>
</feature>
<evidence type="ECO:0008006" key="4">
    <source>
        <dbReference type="Google" id="ProtNLM"/>
    </source>
</evidence>
<dbReference type="RefSeq" id="WP_112745915.1">
    <property type="nucleotide sequence ID" value="NZ_QMFY01000002.1"/>
</dbReference>
<dbReference type="Gene3D" id="1.20.1250.20">
    <property type="entry name" value="MFS general substrate transporter like domains"/>
    <property type="match status" value="2"/>
</dbReference>
<accession>A0A364Y5I2</accession>
<feature type="transmembrane region" description="Helical" evidence="1">
    <location>
        <begin position="162"/>
        <end position="181"/>
    </location>
</feature>